<protein>
    <submittedName>
        <fullName evidence="9">Aromatic ring-hydroxylating dioxygenase subunit alpha</fullName>
    </submittedName>
</protein>
<keyword evidence="6" id="KW-0408">Iron</keyword>
<gene>
    <name evidence="9" type="ORF">D3878_17435</name>
</gene>
<dbReference type="AlphaFoldDB" id="A0A3A3G8R6"/>
<sequence length="455" mass="51727">MNKPLNNKNARPDPWAVYQDIIARDRHPTPPDLLEAGKDDLGLLSSGREMYTSPAFHRLELERLWSRVWQFACREEEIESPGDVAVYELGDWSFLIVRAEDNTIKAYYNSCTHRGTKLASSSTHLQKIRCPYHGFTWNLNGSINKVPSSWDFPQVSEETHRLQEVRVGTWGGFVFINLDPEAPSLEEYIENLPGQLAVVDFENLYVAGYYRKILQSNWKGSIEAFLEAFHVAETHPQTINFSDEQSTQYDILGRHTSRFLQPVGIASASLGEKLSEQQIFNSMFAEIMRQTTEAPSLPEGMTARQFMADTTRAQLTEAGRDVAGLSDAELVDAMQYTLFPNMVLFRSTGFPVVYRFRPNKHDPDSSIFDMLILKPVPAGQARPVPAEPVEMGDMRYADIPELSDWLGDIYDQDVANLKLLQEGLKAGNTPITLSQYQEIRVRHFHNTLRAYLEQA</sequence>
<dbReference type="Proteomes" id="UP000266327">
    <property type="component" value="Unassembled WGS sequence"/>
</dbReference>
<dbReference type="InterPro" id="IPR017941">
    <property type="entry name" value="Rieske_2Fe-2S"/>
</dbReference>
<keyword evidence="7" id="KW-0411">Iron-sulfur</keyword>
<evidence type="ECO:0000256" key="1">
    <source>
        <dbReference type="ARBA" id="ARBA00001962"/>
    </source>
</evidence>
<dbReference type="PANTHER" id="PTHR43756">
    <property type="entry name" value="CHOLINE MONOOXYGENASE, CHLOROPLASTIC"/>
    <property type="match status" value="1"/>
</dbReference>
<dbReference type="InterPro" id="IPR001663">
    <property type="entry name" value="Rng_hydr_dOase-A"/>
</dbReference>
<dbReference type="PANTHER" id="PTHR43756:SF5">
    <property type="entry name" value="CHOLINE MONOOXYGENASE, CHLOROPLASTIC"/>
    <property type="match status" value="1"/>
</dbReference>
<dbReference type="PROSITE" id="PS51296">
    <property type="entry name" value="RIESKE"/>
    <property type="match status" value="1"/>
</dbReference>
<evidence type="ECO:0000256" key="6">
    <source>
        <dbReference type="ARBA" id="ARBA00023004"/>
    </source>
</evidence>
<evidence type="ECO:0000256" key="2">
    <source>
        <dbReference type="ARBA" id="ARBA00008751"/>
    </source>
</evidence>
<dbReference type="InterPro" id="IPR015879">
    <property type="entry name" value="Ring_hydroxy_dOase_asu_C_dom"/>
</dbReference>
<proteinExistence type="inferred from homology"/>
<dbReference type="SUPFAM" id="SSF50022">
    <property type="entry name" value="ISP domain"/>
    <property type="match status" value="1"/>
</dbReference>
<keyword evidence="5" id="KW-0560">Oxidoreductase</keyword>
<dbReference type="Gene3D" id="2.102.10.10">
    <property type="entry name" value="Rieske [2Fe-2S] iron-sulphur domain"/>
    <property type="match status" value="1"/>
</dbReference>
<accession>A0A3A3G8R6</accession>
<dbReference type="PRINTS" id="PR00090">
    <property type="entry name" value="RNGDIOXGNASE"/>
</dbReference>
<keyword evidence="9" id="KW-0223">Dioxygenase</keyword>
<keyword evidence="4" id="KW-0479">Metal-binding</keyword>
<feature type="domain" description="Rieske" evidence="8">
    <location>
        <begin position="69"/>
        <end position="176"/>
    </location>
</feature>
<keyword evidence="3" id="KW-0001">2Fe-2S</keyword>
<evidence type="ECO:0000256" key="3">
    <source>
        <dbReference type="ARBA" id="ARBA00022714"/>
    </source>
</evidence>
<keyword evidence="10" id="KW-1185">Reference proteome</keyword>
<dbReference type="GO" id="GO:0051537">
    <property type="term" value="F:2 iron, 2 sulfur cluster binding"/>
    <property type="evidence" value="ECO:0007669"/>
    <property type="project" value="UniProtKB-KW"/>
</dbReference>
<dbReference type="SUPFAM" id="SSF55961">
    <property type="entry name" value="Bet v1-like"/>
    <property type="match status" value="1"/>
</dbReference>
<evidence type="ECO:0000313" key="9">
    <source>
        <dbReference type="EMBL" id="RJG03149.1"/>
    </source>
</evidence>
<reference evidence="10" key="1">
    <citation type="submission" date="2018-09" db="EMBL/GenBank/DDBJ databases">
        <authorList>
            <person name="Zhu H."/>
        </authorList>
    </citation>
    <scope>NUCLEOTIDE SEQUENCE [LARGE SCALE GENOMIC DNA]</scope>
    <source>
        <strain evidence="10">K1S02-23</strain>
    </source>
</reference>
<comment type="cofactor">
    <cofactor evidence="1">
        <name>Fe cation</name>
        <dbReference type="ChEBI" id="CHEBI:24875"/>
    </cofactor>
</comment>
<comment type="caution">
    <text evidence="9">The sequence shown here is derived from an EMBL/GenBank/DDBJ whole genome shotgun (WGS) entry which is preliminary data.</text>
</comment>
<dbReference type="Gene3D" id="3.90.380.10">
    <property type="entry name" value="Naphthalene 1,2-dioxygenase Alpha Subunit, Chain A, domain 1"/>
    <property type="match status" value="1"/>
</dbReference>
<evidence type="ECO:0000256" key="4">
    <source>
        <dbReference type="ARBA" id="ARBA00022723"/>
    </source>
</evidence>
<comment type="similarity">
    <text evidence="2">Belongs to the bacterial ring-hydroxylating dioxygenase alpha subunit family.</text>
</comment>
<evidence type="ECO:0000313" key="10">
    <source>
        <dbReference type="Proteomes" id="UP000266327"/>
    </source>
</evidence>
<dbReference type="GO" id="GO:0005506">
    <property type="term" value="F:iron ion binding"/>
    <property type="evidence" value="ECO:0007669"/>
    <property type="project" value="InterPro"/>
</dbReference>
<dbReference type="CDD" id="cd03469">
    <property type="entry name" value="Rieske_RO_Alpha_N"/>
    <property type="match status" value="1"/>
</dbReference>
<evidence type="ECO:0000259" key="8">
    <source>
        <dbReference type="PROSITE" id="PS51296"/>
    </source>
</evidence>
<organism evidence="9 10">
    <name type="scientific">Noviherbaspirillum sedimenti</name>
    <dbReference type="NCBI Taxonomy" id="2320865"/>
    <lineage>
        <taxon>Bacteria</taxon>
        <taxon>Pseudomonadati</taxon>
        <taxon>Pseudomonadota</taxon>
        <taxon>Betaproteobacteria</taxon>
        <taxon>Burkholderiales</taxon>
        <taxon>Oxalobacteraceae</taxon>
        <taxon>Noviherbaspirillum</taxon>
    </lineage>
</organism>
<dbReference type="EMBL" id="QYUQ01000002">
    <property type="protein sequence ID" value="RJG03149.1"/>
    <property type="molecule type" value="Genomic_DNA"/>
</dbReference>
<name>A0A3A3G8R6_9BURK</name>
<dbReference type="GO" id="GO:0051213">
    <property type="term" value="F:dioxygenase activity"/>
    <property type="evidence" value="ECO:0007669"/>
    <property type="project" value="UniProtKB-KW"/>
</dbReference>
<evidence type="ECO:0000256" key="7">
    <source>
        <dbReference type="ARBA" id="ARBA00023014"/>
    </source>
</evidence>
<dbReference type="CDD" id="cd08882">
    <property type="entry name" value="RHO_alpha_C_MupW-like"/>
    <property type="match status" value="1"/>
</dbReference>
<dbReference type="Pfam" id="PF00355">
    <property type="entry name" value="Rieske"/>
    <property type="match status" value="1"/>
</dbReference>
<evidence type="ECO:0000256" key="5">
    <source>
        <dbReference type="ARBA" id="ARBA00023002"/>
    </source>
</evidence>
<dbReference type="InterPro" id="IPR036922">
    <property type="entry name" value="Rieske_2Fe-2S_sf"/>
</dbReference>
<dbReference type="Pfam" id="PF00848">
    <property type="entry name" value="Ring_hydroxyl_A"/>
    <property type="match status" value="1"/>
</dbReference>